<dbReference type="PRINTS" id="PR00081">
    <property type="entry name" value="GDHRDH"/>
</dbReference>
<dbReference type="OrthoDB" id="9797538at2"/>
<dbReference type="PANTHER" id="PTHR44196:SF2">
    <property type="entry name" value="SHORT-CHAIN DEHYDROGENASE-RELATED"/>
    <property type="match status" value="1"/>
</dbReference>
<dbReference type="InterPro" id="IPR057326">
    <property type="entry name" value="KR_dom"/>
</dbReference>
<dbReference type="Pfam" id="PF00106">
    <property type="entry name" value="adh_short"/>
    <property type="match status" value="1"/>
</dbReference>
<dbReference type="PRINTS" id="PR00080">
    <property type="entry name" value="SDRFAMILY"/>
</dbReference>
<comment type="caution">
    <text evidence="5">The sequence shown here is derived from an EMBL/GenBank/DDBJ whole genome shotgun (WGS) entry which is preliminary data.</text>
</comment>
<evidence type="ECO:0000256" key="3">
    <source>
        <dbReference type="RuleBase" id="RU000363"/>
    </source>
</evidence>
<name>A0A2T0LLF5_9PSEU</name>
<evidence type="ECO:0000256" key="1">
    <source>
        <dbReference type="ARBA" id="ARBA00006484"/>
    </source>
</evidence>
<protein>
    <submittedName>
        <fullName evidence="5">Short-subunit dehydrogenase</fullName>
    </submittedName>
</protein>
<reference evidence="5 6" key="1">
    <citation type="submission" date="2018-03" db="EMBL/GenBank/DDBJ databases">
        <title>Genomic Encyclopedia of Type Strains, Phase III (KMG-III): the genomes of soil and plant-associated and newly described type strains.</title>
        <authorList>
            <person name="Whitman W."/>
        </authorList>
    </citation>
    <scope>NUCLEOTIDE SEQUENCE [LARGE SCALE GENOMIC DNA]</scope>
    <source>
        <strain evidence="5 6">CGMCC 4.7125</strain>
    </source>
</reference>
<dbReference type="Proteomes" id="UP000238362">
    <property type="component" value="Unassembled WGS sequence"/>
</dbReference>
<sequence>MTESTTRPLAVVTGASSGIGLELAKQFAEHGFDLVVSAEDAELEDARRELESYGVTTEAVRTDLATYDGVEELVRRVSEVNRPVNALVLNAGVGANGAFVETELEDHLRVLDLNVRSALHLARRILPGMVRQHAGRVLFTSSVAGLMPGPYQSVYAATKAFLTSFSEALRDELRGTGVTVTALLPGPTDTEFFERAGMQDTKIGAGEKDPASLVARQGYEATIEGREQVVAGARRNRVQAAVARVAPDSIMAAVHRRMSRPGSARR</sequence>
<dbReference type="CDD" id="cd05233">
    <property type="entry name" value="SDR_c"/>
    <property type="match status" value="1"/>
</dbReference>
<dbReference type="InterPro" id="IPR002347">
    <property type="entry name" value="SDR_fam"/>
</dbReference>
<feature type="domain" description="Ketoreductase" evidence="4">
    <location>
        <begin position="8"/>
        <end position="190"/>
    </location>
</feature>
<dbReference type="RefSeq" id="WP_106181805.1">
    <property type="nucleotide sequence ID" value="NZ_PVNH01000013.1"/>
</dbReference>
<dbReference type="EMBL" id="PVNH01000013">
    <property type="protein sequence ID" value="PRX43875.1"/>
    <property type="molecule type" value="Genomic_DNA"/>
</dbReference>
<dbReference type="SMART" id="SM00822">
    <property type="entry name" value="PKS_KR"/>
    <property type="match status" value="1"/>
</dbReference>
<organism evidence="5 6">
    <name type="scientific">Prauserella shujinwangii</name>
    <dbReference type="NCBI Taxonomy" id="1453103"/>
    <lineage>
        <taxon>Bacteria</taxon>
        <taxon>Bacillati</taxon>
        <taxon>Actinomycetota</taxon>
        <taxon>Actinomycetes</taxon>
        <taxon>Pseudonocardiales</taxon>
        <taxon>Pseudonocardiaceae</taxon>
        <taxon>Prauserella</taxon>
    </lineage>
</organism>
<gene>
    <name evidence="5" type="ORF">B0I33_11338</name>
</gene>
<dbReference type="PANTHER" id="PTHR44196">
    <property type="entry name" value="DEHYDROGENASE/REDUCTASE SDR FAMILY MEMBER 7B"/>
    <property type="match status" value="1"/>
</dbReference>
<dbReference type="Gene3D" id="3.40.50.720">
    <property type="entry name" value="NAD(P)-binding Rossmann-like Domain"/>
    <property type="match status" value="1"/>
</dbReference>
<proteinExistence type="inferred from homology"/>
<dbReference type="AlphaFoldDB" id="A0A2T0LLF5"/>
<accession>A0A2T0LLF5</accession>
<dbReference type="InterPro" id="IPR036291">
    <property type="entry name" value="NAD(P)-bd_dom_sf"/>
</dbReference>
<keyword evidence="2" id="KW-0560">Oxidoreductase</keyword>
<dbReference type="SUPFAM" id="SSF51735">
    <property type="entry name" value="NAD(P)-binding Rossmann-fold domains"/>
    <property type="match status" value="1"/>
</dbReference>
<dbReference type="PROSITE" id="PS00061">
    <property type="entry name" value="ADH_SHORT"/>
    <property type="match status" value="1"/>
</dbReference>
<dbReference type="InterPro" id="IPR020904">
    <property type="entry name" value="Sc_DH/Rdtase_CS"/>
</dbReference>
<evidence type="ECO:0000259" key="4">
    <source>
        <dbReference type="SMART" id="SM00822"/>
    </source>
</evidence>
<evidence type="ECO:0000313" key="6">
    <source>
        <dbReference type="Proteomes" id="UP000238362"/>
    </source>
</evidence>
<dbReference type="GO" id="GO:0016020">
    <property type="term" value="C:membrane"/>
    <property type="evidence" value="ECO:0007669"/>
    <property type="project" value="TreeGrafter"/>
</dbReference>
<evidence type="ECO:0000313" key="5">
    <source>
        <dbReference type="EMBL" id="PRX43875.1"/>
    </source>
</evidence>
<evidence type="ECO:0000256" key="2">
    <source>
        <dbReference type="ARBA" id="ARBA00023002"/>
    </source>
</evidence>
<dbReference type="GO" id="GO:0016491">
    <property type="term" value="F:oxidoreductase activity"/>
    <property type="evidence" value="ECO:0007669"/>
    <property type="project" value="UniProtKB-KW"/>
</dbReference>
<keyword evidence="6" id="KW-1185">Reference proteome</keyword>
<comment type="similarity">
    <text evidence="1 3">Belongs to the short-chain dehydrogenases/reductases (SDR) family.</text>
</comment>